<dbReference type="SUPFAM" id="SSF53474">
    <property type="entry name" value="alpha/beta-Hydrolases"/>
    <property type="match status" value="1"/>
</dbReference>
<keyword evidence="3" id="KW-0443">Lipid metabolism</keyword>
<keyword evidence="2" id="KW-0442">Lipid degradation</keyword>
<dbReference type="GO" id="GO:0016042">
    <property type="term" value="P:lipid catabolic process"/>
    <property type="evidence" value="ECO:0007669"/>
    <property type="project" value="UniProtKB-KW"/>
</dbReference>
<evidence type="ECO:0000259" key="4">
    <source>
        <dbReference type="Pfam" id="PF12740"/>
    </source>
</evidence>
<proteinExistence type="predicted"/>
<dbReference type="InterPro" id="IPR041127">
    <property type="entry name" value="PET_hydrolase/cutinase-like"/>
</dbReference>
<evidence type="ECO:0000256" key="1">
    <source>
        <dbReference type="ARBA" id="ARBA00022801"/>
    </source>
</evidence>
<evidence type="ECO:0000256" key="3">
    <source>
        <dbReference type="ARBA" id="ARBA00023098"/>
    </source>
</evidence>
<protein>
    <recommendedName>
        <fullName evidence="4">PET hydrolase/cutinase-like domain-containing protein</fullName>
    </recommendedName>
</protein>
<dbReference type="Pfam" id="PF12740">
    <property type="entry name" value="PETase"/>
    <property type="match status" value="1"/>
</dbReference>
<dbReference type="OrthoDB" id="9814760at2"/>
<dbReference type="Gene3D" id="3.40.50.1820">
    <property type="entry name" value="alpha/beta hydrolase"/>
    <property type="match status" value="1"/>
</dbReference>
<sequence length="418" mass="45501">MKYLAFTLALATPAIAQENPIDTIRPDAPELAAYGDYAVGVQTMTFTRPDVIDVVNSTEDQMARYDREITVEVFYPAAEGTEPGGTYTAILRDGETEVTLSGQGVRDAAPAEGSFPLVLISHGYPGNRFLMAHLAENLASKGYVTASIDHPDSTYSDMGAFPSTLYNRPQDQSFVLDQMAQLDGDLGQIVDAEQSGLVGYSMGGYGSLIFAGGALTDNGWPERYNAPGGILSDLGVGADLHEDIQDDRLSAVVAIGPWGRNRDFWNEEGLSQIDTPLMIVAGSVDDVSEYDAIRTIFDETTGTTRHLLTFEGANHNAAAPYPAPEVTYSEKTDVFGHYADAVWDTTRMNNILQHFVTAFMDLHLKGDQAKADYLDLTENAEDGTTAMEDGQPTEDHTYWTGFPDRTAKALRFETLEAE</sequence>
<dbReference type="RefSeq" id="WP_108893239.1">
    <property type="nucleotide sequence ID" value="NZ_ONZF01000002.1"/>
</dbReference>
<dbReference type="AlphaFoldDB" id="A0A2R8BTC7"/>
<evidence type="ECO:0000313" key="5">
    <source>
        <dbReference type="EMBL" id="SPJ23401.1"/>
    </source>
</evidence>
<gene>
    <name evidence="5" type="ORF">PAA8504_01211</name>
</gene>
<dbReference type="GO" id="GO:0003847">
    <property type="term" value="F:1-alkyl-2-acetylglycerophosphocholine esterase activity"/>
    <property type="evidence" value="ECO:0007669"/>
    <property type="project" value="TreeGrafter"/>
</dbReference>
<name>A0A2R8BTC7_9RHOB</name>
<dbReference type="Proteomes" id="UP000244912">
    <property type="component" value="Unassembled WGS sequence"/>
</dbReference>
<reference evidence="5 6" key="1">
    <citation type="submission" date="2018-03" db="EMBL/GenBank/DDBJ databases">
        <authorList>
            <person name="Keele B.F."/>
        </authorList>
    </citation>
    <scope>NUCLEOTIDE SEQUENCE [LARGE SCALE GENOMIC DNA]</scope>
    <source>
        <strain evidence="5 6">CECT 8504</strain>
    </source>
</reference>
<dbReference type="PANTHER" id="PTHR10272">
    <property type="entry name" value="PLATELET-ACTIVATING FACTOR ACETYLHYDROLASE"/>
    <property type="match status" value="1"/>
</dbReference>
<dbReference type="EMBL" id="ONZF01000002">
    <property type="protein sequence ID" value="SPJ23401.1"/>
    <property type="molecule type" value="Genomic_DNA"/>
</dbReference>
<dbReference type="InterPro" id="IPR029058">
    <property type="entry name" value="AB_hydrolase_fold"/>
</dbReference>
<dbReference type="PANTHER" id="PTHR10272:SF0">
    <property type="entry name" value="PLATELET-ACTIVATING FACTOR ACETYLHYDROLASE"/>
    <property type="match status" value="1"/>
</dbReference>
<keyword evidence="6" id="KW-1185">Reference proteome</keyword>
<evidence type="ECO:0000313" key="6">
    <source>
        <dbReference type="Proteomes" id="UP000244912"/>
    </source>
</evidence>
<keyword evidence="1" id="KW-0378">Hydrolase</keyword>
<evidence type="ECO:0000256" key="2">
    <source>
        <dbReference type="ARBA" id="ARBA00022963"/>
    </source>
</evidence>
<feature type="domain" description="PET hydrolase/cutinase-like" evidence="4">
    <location>
        <begin position="111"/>
        <end position="211"/>
    </location>
</feature>
<organism evidence="5 6">
    <name type="scientific">Palleronia abyssalis</name>
    <dbReference type="NCBI Taxonomy" id="1501240"/>
    <lineage>
        <taxon>Bacteria</taxon>
        <taxon>Pseudomonadati</taxon>
        <taxon>Pseudomonadota</taxon>
        <taxon>Alphaproteobacteria</taxon>
        <taxon>Rhodobacterales</taxon>
        <taxon>Roseobacteraceae</taxon>
        <taxon>Palleronia</taxon>
    </lineage>
</organism>
<accession>A0A2R8BTC7</accession>